<accession>A0A9P4HFI2</accession>
<sequence>MDSALRAACSSPADPDRLSFLDLSAEIRNIVYGLVYEHSNPLIVTRTKRSDEPVTLARRLCDENRETPMIRRRSDVKLAPNHLKQAETSHPVLPNNTVQVYQTGLSLFCTCYQSHREAASVFYANNTFLIIKKRIQWAASHGDRCECASYVLVEWLKRISTYTSLVKNMHLDLDSMCPLDCGELDKSFRRGSNAKSGDVDFTKFLTTFWSNNLQENCSVVCVKQPFNQNSDVFREPSQITKLVQSICEDSSGFKAYSLTLGRIIIKMNGSEGSVAYLTTNKHIIEPCLYVNSVMDDGYEPKYTHSPKYACEETARTFSLDGDGQIHFQADEAAAHLLNLPESLRRKVWNIVLSDAEGHPRIPLDTATDLRTTMAAFSSLRAHFGGTSKLERLIDSSIGYKPEYQTRNWRWGTDMSIGFLLEINIVAPAKLEDVRIAIMPLILATSLTWNDHQVTIRVTTPERMSAEDSSTLGSLRRRVLTALGAYSKKQSSQNSDSMCPELWVNGRGTVKEINRRDNVSGPSDPEALQLMNSHDARGSAAASSGTDP</sequence>
<proteinExistence type="predicted"/>
<evidence type="ECO:0000313" key="2">
    <source>
        <dbReference type="EMBL" id="KAF2033102.1"/>
    </source>
</evidence>
<dbReference type="EMBL" id="ML978168">
    <property type="protein sequence ID" value="KAF2033102.1"/>
    <property type="molecule type" value="Genomic_DNA"/>
</dbReference>
<reference evidence="2" key="1">
    <citation type="journal article" date="2020" name="Stud. Mycol.">
        <title>101 Dothideomycetes genomes: a test case for predicting lifestyles and emergence of pathogens.</title>
        <authorList>
            <person name="Haridas S."/>
            <person name="Albert R."/>
            <person name="Binder M."/>
            <person name="Bloem J."/>
            <person name="Labutti K."/>
            <person name="Salamov A."/>
            <person name="Andreopoulos B."/>
            <person name="Baker S."/>
            <person name="Barry K."/>
            <person name="Bills G."/>
            <person name="Bluhm B."/>
            <person name="Cannon C."/>
            <person name="Castanera R."/>
            <person name="Culley D."/>
            <person name="Daum C."/>
            <person name="Ezra D."/>
            <person name="Gonzalez J."/>
            <person name="Henrissat B."/>
            <person name="Kuo A."/>
            <person name="Liang C."/>
            <person name="Lipzen A."/>
            <person name="Lutzoni F."/>
            <person name="Magnuson J."/>
            <person name="Mondo S."/>
            <person name="Nolan M."/>
            <person name="Ohm R."/>
            <person name="Pangilinan J."/>
            <person name="Park H.-J."/>
            <person name="Ramirez L."/>
            <person name="Alfaro M."/>
            <person name="Sun H."/>
            <person name="Tritt A."/>
            <person name="Yoshinaga Y."/>
            <person name="Zwiers L.-H."/>
            <person name="Turgeon B."/>
            <person name="Goodwin S."/>
            <person name="Spatafora J."/>
            <person name="Crous P."/>
            <person name="Grigoriev I."/>
        </authorList>
    </citation>
    <scope>NUCLEOTIDE SEQUENCE</scope>
    <source>
        <strain evidence="2">CBS 110217</strain>
    </source>
</reference>
<protein>
    <submittedName>
        <fullName evidence="2">Uncharacterized protein</fullName>
    </submittedName>
</protein>
<organism evidence="2 3">
    <name type="scientific">Setomelanomma holmii</name>
    <dbReference type="NCBI Taxonomy" id="210430"/>
    <lineage>
        <taxon>Eukaryota</taxon>
        <taxon>Fungi</taxon>
        <taxon>Dikarya</taxon>
        <taxon>Ascomycota</taxon>
        <taxon>Pezizomycotina</taxon>
        <taxon>Dothideomycetes</taxon>
        <taxon>Pleosporomycetidae</taxon>
        <taxon>Pleosporales</taxon>
        <taxon>Pleosporineae</taxon>
        <taxon>Phaeosphaeriaceae</taxon>
        <taxon>Setomelanomma</taxon>
    </lineage>
</organism>
<name>A0A9P4HFI2_9PLEO</name>
<evidence type="ECO:0000313" key="3">
    <source>
        <dbReference type="Proteomes" id="UP000799777"/>
    </source>
</evidence>
<dbReference type="Proteomes" id="UP000799777">
    <property type="component" value="Unassembled WGS sequence"/>
</dbReference>
<evidence type="ECO:0000256" key="1">
    <source>
        <dbReference type="SAM" id="MobiDB-lite"/>
    </source>
</evidence>
<feature type="region of interest" description="Disordered" evidence="1">
    <location>
        <begin position="512"/>
        <end position="547"/>
    </location>
</feature>
<keyword evidence="3" id="KW-1185">Reference proteome</keyword>
<comment type="caution">
    <text evidence="2">The sequence shown here is derived from an EMBL/GenBank/DDBJ whole genome shotgun (WGS) entry which is preliminary data.</text>
</comment>
<dbReference type="PANTHER" id="PTHR42085:SF1">
    <property type="entry name" value="F-BOX DOMAIN-CONTAINING PROTEIN"/>
    <property type="match status" value="1"/>
</dbReference>
<dbReference type="PANTHER" id="PTHR42085">
    <property type="entry name" value="F-BOX DOMAIN-CONTAINING PROTEIN"/>
    <property type="match status" value="1"/>
</dbReference>
<gene>
    <name evidence="2" type="ORF">EK21DRAFT_109239</name>
</gene>
<dbReference type="InterPro" id="IPR038883">
    <property type="entry name" value="AN11006-like"/>
</dbReference>
<dbReference type="OrthoDB" id="3801356at2759"/>
<dbReference type="AlphaFoldDB" id="A0A9P4HFI2"/>